<feature type="transmembrane region" description="Helical" evidence="1">
    <location>
        <begin position="54"/>
        <end position="73"/>
    </location>
</feature>
<keyword evidence="1" id="KW-0472">Membrane</keyword>
<name>A0ABW0R3B2_9BACL</name>
<dbReference type="Proteomes" id="UP001596108">
    <property type="component" value="Unassembled WGS sequence"/>
</dbReference>
<proteinExistence type="predicted"/>
<keyword evidence="1" id="KW-1133">Transmembrane helix</keyword>
<accession>A0ABW0R3B2</accession>
<organism evidence="2 3">
    <name type="scientific">Cohnella yongneupensis</name>
    <dbReference type="NCBI Taxonomy" id="425006"/>
    <lineage>
        <taxon>Bacteria</taxon>
        <taxon>Bacillati</taxon>
        <taxon>Bacillota</taxon>
        <taxon>Bacilli</taxon>
        <taxon>Bacillales</taxon>
        <taxon>Paenibacillaceae</taxon>
        <taxon>Cohnella</taxon>
    </lineage>
</organism>
<comment type="caution">
    <text evidence="2">The sequence shown here is derived from an EMBL/GenBank/DDBJ whole genome shotgun (WGS) entry which is preliminary data.</text>
</comment>
<keyword evidence="1" id="KW-0812">Transmembrane</keyword>
<sequence>MENDRFEVQVRPELAPPQASAQQVMTRVVIAAIAAALIGAVAWGYISYESNKELGLLAWAIGALVGYAVAFMAKSSLRQNHLVISVICALGGVIGGKYLDYYLIVRDIEKEFGISLDGELSFTDMFGGYDILWIAFAVVTAWTLPSRMLGRFQSQNVF</sequence>
<evidence type="ECO:0000313" key="2">
    <source>
        <dbReference type="EMBL" id="MFC5531733.1"/>
    </source>
</evidence>
<protein>
    <submittedName>
        <fullName evidence="2">Uncharacterized protein</fullName>
    </submittedName>
</protein>
<keyword evidence="3" id="KW-1185">Reference proteome</keyword>
<feature type="transmembrane region" description="Helical" evidence="1">
    <location>
        <begin position="125"/>
        <end position="144"/>
    </location>
</feature>
<dbReference type="EMBL" id="JBHSNC010000056">
    <property type="protein sequence ID" value="MFC5531733.1"/>
    <property type="molecule type" value="Genomic_DNA"/>
</dbReference>
<gene>
    <name evidence="2" type="ORF">ACFPQ4_20140</name>
</gene>
<feature type="transmembrane region" description="Helical" evidence="1">
    <location>
        <begin position="82"/>
        <end position="105"/>
    </location>
</feature>
<feature type="transmembrane region" description="Helical" evidence="1">
    <location>
        <begin position="28"/>
        <end position="48"/>
    </location>
</feature>
<reference evidence="3" key="1">
    <citation type="journal article" date="2019" name="Int. J. Syst. Evol. Microbiol.">
        <title>The Global Catalogue of Microorganisms (GCM) 10K type strain sequencing project: providing services to taxonomists for standard genome sequencing and annotation.</title>
        <authorList>
            <consortium name="The Broad Institute Genomics Platform"/>
            <consortium name="The Broad Institute Genome Sequencing Center for Infectious Disease"/>
            <person name="Wu L."/>
            <person name="Ma J."/>
        </authorList>
    </citation>
    <scope>NUCLEOTIDE SEQUENCE [LARGE SCALE GENOMIC DNA]</scope>
    <source>
        <strain evidence="3">CGMCC 1.18578</strain>
    </source>
</reference>
<evidence type="ECO:0000313" key="3">
    <source>
        <dbReference type="Proteomes" id="UP001596108"/>
    </source>
</evidence>
<dbReference type="RefSeq" id="WP_378113699.1">
    <property type="nucleotide sequence ID" value="NZ_JBHSNC010000056.1"/>
</dbReference>
<evidence type="ECO:0000256" key="1">
    <source>
        <dbReference type="SAM" id="Phobius"/>
    </source>
</evidence>